<dbReference type="InterPro" id="IPR009533">
    <property type="entry name" value="FAM107"/>
</dbReference>
<dbReference type="AlphaFoldDB" id="A0A6J2VQA0"/>
<evidence type="ECO:0000256" key="11">
    <source>
        <dbReference type="ARBA" id="ARBA00023018"/>
    </source>
</evidence>
<evidence type="ECO:0000256" key="20">
    <source>
        <dbReference type="ARBA" id="ARBA00040095"/>
    </source>
</evidence>
<comment type="subcellular location">
    <subcellularLocation>
        <location evidence="3">Cell junction</location>
        <location evidence="3">Focal adhesion</location>
    </subcellularLocation>
    <subcellularLocation>
        <location evidence="2">Cell membrane</location>
    </subcellularLocation>
    <subcellularLocation>
        <location evidence="4">Cell projection</location>
    </subcellularLocation>
    <subcellularLocation>
        <location evidence="5">Cytoplasm</location>
        <location evidence="5">Cytoskeleton</location>
        <location evidence="5">Stress fiber</location>
    </subcellularLocation>
    <subcellularLocation>
        <location evidence="1">Nucleus</location>
    </subcellularLocation>
    <subcellularLocation>
        <location evidence="19">Synapse</location>
    </subcellularLocation>
</comment>
<keyword evidence="9" id="KW-0965">Cell junction</keyword>
<keyword evidence="14" id="KW-0009">Actin-binding</keyword>
<evidence type="ECO:0000256" key="16">
    <source>
        <dbReference type="ARBA" id="ARBA00023242"/>
    </source>
</evidence>
<dbReference type="GO" id="GO:0001725">
    <property type="term" value="C:stress fiber"/>
    <property type="evidence" value="ECO:0007669"/>
    <property type="project" value="UniProtKB-SubCell"/>
</dbReference>
<feature type="compositionally biased region" description="Basic and acidic residues" evidence="22">
    <location>
        <begin position="118"/>
        <end position="146"/>
    </location>
</feature>
<evidence type="ECO:0000313" key="24">
    <source>
        <dbReference type="RefSeq" id="XP_030634262.1"/>
    </source>
</evidence>
<feature type="compositionally biased region" description="Basic and acidic residues" evidence="22">
    <location>
        <begin position="93"/>
        <end position="110"/>
    </location>
</feature>
<feature type="region of interest" description="Disordered" evidence="22">
    <location>
        <begin position="93"/>
        <end position="146"/>
    </location>
</feature>
<keyword evidence="15" id="KW-0206">Cytoskeleton</keyword>
<evidence type="ECO:0000256" key="8">
    <source>
        <dbReference type="ARBA" id="ARBA00022604"/>
    </source>
</evidence>
<dbReference type="GO" id="GO:0051017">
    <property type="term" value="P:actin filament bundle assembly"/>
    <property type="evidence" value="ECO:0007669"/>
    <property type="project" value="TreeGrafter"/>
</dbReference>
<evidence type="ECO:0000256" key="17">
    <source>
        <dbReference type="ARBA" id="ARBA00023273"/>
    </source>
</evidence>
<dbReference type="Proteomes" id="UP000504632">
    <property type="component" value="Chromosome 6"/>
</dbReference>
<evidence type="ECO:0000256" key="15">
    <source>
        <dbReference type="ARBA" id="ARBA00023212"/>
    </source>
</evidence>
<dbReference type="GO" id="GO:0043005">
    <property type="term" value="C:neuron projection"/>
    <property type="evidence" value="ECO:0007669"/>
    <property type="project" value="TreeGrafter"/>
</dbReference>
<evidence type="ECO:0000256" key="1">
    <source>
        <dbReference type="ARBA" id="ARBA00004123"/>
    </source>
</evidence>
<dbReference type="GeneID" id="115815446"/>
<organism evidence="23 24">
    <name type="scientific">Chanos chanos</name>
    <name type="common">Milkfish</name>
    <name type="synonym">Mugil chanos</name>
    <dbReference type="NCBI Taxonomy" id="29144"/>
    <lineage>
        <taxon>Eukaryota</taxon>
        <taxon>Metazoa</taxon>
        <taxon>Chordata</taxon>
        <taxon>Craniata</taxon>
        <taxon>Vertebrata</taxon>
        <taxon>Euteleostomi</taxon>
        <taxon>Actinopterygii</taxon>
        <taxon>Neopterygii</taxon>
        <taxon>Teleostei</taxon>
        <taxon>Ostariophysi</taxon>
        <taxon>Gonorynchiformes</taxon>
        <taxon>Chanidae</taxon>
        <taxon>Chanos</taxon>
    </lineage>
</organism>
<evidence type="ECO:0000256" key="18">
    <source>
        <dbReference type="ARBA" id="ARBA00023306"/>
    </source>
</evidence>
<dbReference type="Pfam" id="PF06625">
    <property type="entry name" value="DUF1151"/>
    <property type="match status" value="1"/>
</dbReference>
<evidence type="ECO:0000256" key="9">
    <source>
        <dbReference type="ARBA" id="ARBA00022949"/>
    </source>
</evidence>
<dbReference type="GO" id="GO:0032956">
    <property type="term" value="P:regulation of actin cytoskeleton organization"/>
    <property type="evidence" value="ECO:0007669"/>
    <property type="project" value="TreeGrafter"/>
</dbReference>
<proteinExistence type="predicted"/>
<evidence type="ECO:0000256" key="19">
    <source>
        <dbReference type="ARBA" id="ARBA00034103"/>
    </source>
</evidence>
<dbReference type="InParanoid" id="A0A6J2VQA0"/>
<evidence type="ECO:0000256" key="6">
    <source>
        <dbReference type="ARBA" id="ARBA00022475"/>
    </source>
</evidence>
<evidence type="ECO:0000256" key="7">
    <source>
        <dbReference type="ARBA" id="ARBA00022490"/>
    </source>
</evidence>
<keyword evidence="6" id="KW-1003">Cell membrane</keyword>
<dbReference type="OrthoDB" id="5963205at2759"/>
<dbReference type="PANTHER" id="PTHR16768:SF3">
    <property type="entry name" value="ACTIN-ASSOCIATED PROTEIN FAM107A"/>
    <property type="match status" value="1"/>
</dbReference>
<evidence type="ECO:0000256" key="5">
    <source>
        <dbReference type="ARBA" id="ARBA00004529"/>
    </source>
</evidence>
<accession>A0A6J2VQA0</accession>
<keyword evidence="13" id="KW-0472">Membrane</keyword>
<keyword evidence="10" id="KW-0346">Stress response</keyword>
<name>A0A6J2VQA0_CHACN</name>
<dbReference type="GO" id="GO:0005925">
    <property type="term" value="C:focal adhesion"/>
    <property type="evidence" value="ECO:0007669"/>
    <property type="project" value="UniProtKB-SubCell"/>
</dbReference>
<keyword evidence="8" id="KW-0341">Growth regulation</keyword>
<dbReference type="GO" id="GO:0003779">
    <property type="term" value="F:actin binding"/>
    <property type="evidence" value="ECO:0007669"/>
    <property type="project" value="UniProtKB-KW"/>
</dbReference>
<evidence type="ECO:0000256" key="2">
    <source>
        <dbReference type="ARBA" id="ARBA00004236"/>
    </source>
</evidence>
<evidence type="ECO:0000256" key="10">
    <source>
        <dbReference type="ARBA" id="ARBA00023016"/>
    </source>
</evidence>
<evidence type="ECO:0000256" key="21">
    <source>
        <dbReference type="ARBA" id="ARBA00045129"/>
    </source>
</evidence>
<sequence>MAKLPGFATSDLGPLEGQEERWEREEEEDLDHAQLLREHADESYEELIRPKKLLIPAKTSRSHRELHRELLITHKRGAGVEEKPELQRVLEQRSRAQALKQEREEEESRRRPTPLEQELLKRHQRLEQFEREQQDARERTEKAPEFIRVKESLKRTAVTLTAEKQV</sequence>
<evidence type="ECO:0000256" key="3">
    <source>
        <dbReference type="ARBA" id="ARBA00004246"/>
    </source>
</evidence>
<comment type="function">
    <text evidence="21">Stress-inducible actin-binding protein that plays a role in synaptic and cognitive functions by modulating actin filamentous (F-actin) dynamics. Mediates polymerization of globular actin to F-actin. Also binds to, stabilizes and bundles F-actin. Involved in synaptic function by regulating neurite outgrowth in an actin-dependent manner and for the acquisition of hippocampus-dependent cognitive function, such as learning and long-term memory. Plays a role in the actin and microtubule cytoskeleton organization; negatively regulates focal adhesion (FA) assembly promoting malignant glial cell migration in an actin-, microtubule- and MAP1A-dependent manner. Also involved in neuroblastoma G1/S phase cell cycle progression and cell proliferation inhibition by stimulating ubiquitination of NF-kappa-B subunit RELA and NF-kappa-B degradation in a COMMD1- and actin-dependent manner. May play a role in tumor development.</text>
</comment>
<evidence type="ECO:0000256" key="22">
    <source>
        <dbReference type="SAM" id="MobiDB-lite"/>
    </source>
</evidence>
<keyword evidence="7" id="KW-0963">Cytoplasm</keyword>
<keyword evidence="23" id="KW-1185">Reference proteome</keyword>
<evidence type="ECO:0000256" key="12">
    <source>
        <dbReference type="ARBA" id="ARBA00023054"/>
    </source>
</evidence>
<dbReference type="RefSeq" id="XP_030634262.1">
    <property type="nucleotide sequence ID" value="XM_030778402.1"/>
</dbReference>
<evidence type="ECO:0000256" key="13">
    <source>
        <dbReference type="ARBA" id="ARBA00023136"/>
    </source>
</evidence>
<keyword evidence="16" id="KW-0539">Nucleus</keyword>
<gene>
    <name evidence="24" type="primary">LOC115815446</name>
</gene>
<evidence type="ECO:0000256" key="4">
    <source>
        <dbReference type="ARBA" id="ARBA00004316"/>
    </source>
</evidence>
<feature type="region of interest" description="Disordered" evidence="22">
    <location>
        <begin position="1"/>
        <end position="37"/>
    </location>
</feature>
<dbReference type="GO" id="GO:0005886">
    <property type="term" value="C:plasma membrane"/>
    <property type="evidence" value="ECO:0007669"/>
    <property type="project" value="UniProtKB-SubCell"/>
</dbReference>
<keyword evidence="18" id="KW-0131">Cell cycle</keyword>
<dbReference type="GO" id="GO:0005634">
    <property type="term" value="C:nucleus"/>
    <property type="evidence" value="ECO:0007669"/>
    <property type="project" value="UniProtKB-SubCell"/>
</dbReference>
<dbReference type="GO" id="GO:0030041">
    <property type="term" value="P:actin filament polymerization"/>
    <property type="evidence" value="ECO:0007669"/>
    <property type="project" value="TreeGrafter"/>
</dbReference>
<evidence type="ECO:0000313" key="23">
    <source>
        <dbReference type="Proteomes" id="UP000504632"/>
    </source>
</evidence>
<evidence type="ECO:0000256" key="14">
    <source>
        <dbReference type="ARBA" id="ARBA00023203"/>
    </source>
</evidence>
<reference evidence="24" key="1">
    <citation type="submission" date="2025-08" db="UniProtKB">
        <authorList>
            <consortium name="RefSeq"/>
        </authorList>
    </citation>
    <scope>IDENTIFICATION</scope>
</reference>
<keyword evidence="12" id="KW-0175">Coiled coil</keyword>
<protein>
    <recommendedName>
        <fullName evidence="20">Actin-associated protein FAM107A</fullName>
    </recommendedName>
</protein>
<dbReference type="GO" id="GO:0045202">
    <property type="term" value="C:synapse"/>
    <property type="evidence" value="ECO:0007669"/>
    <property type="project" value="UniProtKB-SubCell"/>
</dbReference>
<keyword evidence="11" id="KW-0770">Synapse</keyword>
<dbReference type="PANTHER" id="PTHR16768">
    <property type="entry name" value="DOWN REGULATED IN RENAL CARCINOMA 1/TU3A"/>
    <property type="match status" value="1"/>
</dbReference>
<keyword evidence="17" id="KW-0966">Cell projection</keyword>